<dbReference type="OrthoDB" id="269106at2"/>
<keyword evidence="2" id="KW-0378">Hydrolase</keyword>
<keyword evidence="2" id="KW-0645">Protease</keyword>
<gene>
    <name evidence="2" type="ORF">FRUB_07150</name>
</gene>
<dbReference type="RefSeq" id="WP_161967811.1">
    <property type="nucleotide sequence ID" value="NZ_NIDE01000014.1"/>
</dbReference>
<dbReference type="GO" id="GO:0004252">
    <property type="term" value="F:serine-type endopeptidase activity"/>
    <property type="evidence" value="ECO:0007669"/>
    <property type="project" value="InterPro"/>
</dbReference>
<proteinExistence type="predicted"/>
<organism evidence="2 3">
    <name type="scientific">Fimbriiglobus ruber</name>
    <dbReference type="NCBI Taxonomy" id="1908690"/>
    <lineage>
        <taxon>Bacteria</taxon>
        <taxon>Pseudomonadati</taxon>
        <taxon>Planctomycetota</taxon>
        <taxon>Planctomycetia</taxon>
        <taxon>Gemmatales</taxon>
        <taxon>Gemmataceae</taxon>
        <taxon>Fimbriiglobus</taxon>
    </lineage>
</organism>
<dbReference type="PANTHER" id="PTHR43019:SF23">
    <property type="entry name" value="PROTEASE DO-LIKE 5, CHLOROPLASTIC"/>
    <property type="match status" value="1"/>
</dbReference>
<sequence>MFRLALFVVVCGTTVALLGADDALPKAEIAKRGKAATALVEVKGRGTGSGFCVHPSGIFVTNEHVVGPAGKAVLLVLNSGLKNQNVVPAKVGRADKTHDLAILRVDATGAFPTLPLGTVDDITELAEVVAVGFPFGRLLAADVTKEYPTASVNTGSVTALRLRDGELDHFQVDVALNPGNSGGPVLDTRGRVVGVVVSGIRGAAGINQAIPVSHLAKFLAEPELTLDPPKLTDANCNTPLPFKARMTVFVPGATDPELRLLLRAGDDEPRTFVMKKEVDGLYTAAAAPVPPPVKAGLSEITARYGSGLVTGQVGDFEFQVGDKPVKLSATRRVEFKPRPRVVLEDGKTILEGAITGVGAVPVAVGTLQVALDLSAADSVETRSKAEVGVVTATLVAVAGGKEVGRLLTQLPIRAAQQVAAEQAIADGTLIAESGFNDAKGINANPQPDSPFPLGKRGVEGGQGEPGWETNWAGLGLDRVEYQSEVVYEGDGALRIHGGTVQPHRRLSKPQTKALLIEQYVRVPSGGGFKAYVMGSDGQTTLCGPHWGAEGGQFRVFDGDERGSGRWVDTGIDCVPDKWYKAVVLTDVKNHRWEFAVNDKKYEHTDLHFRGRPDAIQGVNFLVENAGGMYLDALRILPAPEGAFKK</sequence>
<dbReference type="Proteomes" id="UP000214646">
    <property type="component" value="Unassembled WGS sequence"/>
</dbReference>
<dbReference type="InterPro" id="IPR001940">
    <property type="entry name" value="Peptidase_S1C"/>
</dbReference>
<reference evidence="3" key="1">
    <citation type="submission" date="2017-06" db="EMBL/GenBank/DDBJ databases">
        <title>Genome analysis of Fimbriiglobus ruber SP5, the first member of the order Planctomycetales with confirmed chitinolytic capability.</title>
        <authorList>
            <person name="Ravin N.V."/>
            <person name="Rakitin A.L."/>
            <person name="Ivanova A.A."/>
            <person name="Beletsky A.V."/>
            <person name="Kulichevskaya I.S."/>
            <person name="Mardanov A.V."/>
            <person name="Dedysh S.N."/>
        </authorList>
    </citation>
    <scope>NUCLEOTIDE SEQUENCE [LARGE SCALE GENOMIC DNA]</scope>
    <source>
        <strain evidence="3">SP5</strain>
    </source>
</reference>
<accession>A0A225D8U1</accession>
<name>A0A225D8U1_9BACT</name>
<keyword evidence="1" id="KW-0732">Signal</keyword>
<evidence type="ECO:0000313" key="3">
    <source>
        <dbReference type="Proteomes" id="UP000214646"/>
    </source>
</evidence>
<evidence type="ECO:0000313" key="2">
    <source>
        <dbReference type="EMBL" id="OWK38030.1"/>
    </source>
</evidence>
<keyword evidence="3" id="KW-1185">Reference proteome</keyword>
<comment type="caution">
    <text evidence="2">The sequence shown here is derived from an EMBL/GenBank/DDBJ whole genome shotgun (WGS) entry which is preliminary data.</text>
</comment>
<dbReference type="InterPro" id="IPR009003">
    <property type="entry name" value="Peptidase_S1_PA"/>
</dbReference>
<dbReference type="SUPFAM" id="SSF50494">
    <property type="entry name" value="Trypsin-like serine proteases"/>
    <property type="match status" value="1"/>
</dbReference>
<dbReference type="EMBL" id="NIDE01000014">
    <property type="protein sequence ID" value="OWK38030.1"/>
    <property type="molecule type" value="Genomic_DNA"/>
</dbReference>
<feature type="chain" id="PRO_5012850052" evidence="1">
    <location>
        <begin position="20"/>
        <end position="645"/>
    </location>
</feature>
<evidence type="ECO:0000256" key="1">
    <source>
        <dbReference type="SAM" id="SignalP"/>
    </source>
</evidence>
<dbReference type="GO" id="GO:0006508">
    <property type="term" value="P:proteolysis"/>
    <property type="evidence" value="ECO:0007669"/>
    <property type="project" value="UniProtKB-KW"/>
</dbReference>
<dbReference type="AlphaFoldDB" id="A0A225D8U1"/>
<dbReference type="PANTHER" id="PTHR43019">
    <property type="entry name" value="SERINE ENDOPROTEASE DEGS"/>
    <property type="match status" value="1"/>
</dbReference>
<dbReference type="Pfam" id="PF13365">
    <property type="entry name" value="Trypsin_2"/>
    <property type="match status" value="1"/>
</dbReference>
<dbReference type="PRINTS" id="PR00834">
    <property type="entry name" value="PROTEASES2C"/>
</dbReference>
<dbReference type="Gene3D" id="2.40.10.120">
    <property type="match status" value="1"/>
</dbReference>
<feature type="signal peptide" evidence="1">
    <location>
        <begin position="1"/>
        <end position="19"/>
    </location>
</feature>
<protein>
    <submittedName>
        <fullName evidence="2">HtrA protease/chaperone protein</fullName>
    </submittedName>
</protein>